<dbReference type="PANTHER" id="PTHR43236">
    <property type="entry name" value="ANTITOXIN HIGA1"/>
    <property type="match status" value="1"/>
</dbReference>
<organism evidence="2 3">
    <name type="scientific">Micromonospora carbonacea</name>
    <dbReference type="NCBI Taxonomy" id="47853"/>
    <lineage>
        <taxon>Bacteria</taxon>
        <taxon>Bacillati</taxon>
        <taxon>Actinomycetota</taxon>
        <taxon>Actinomycetes</taxon>
        <taxon>Micromonosporales</taxon>
        <taxon>Micromonosporaceae</taxon>
        <taxon>Micromonospora</taxon>
    </lineage>
</organism>
<dbReference type="InterPro" id="IPR052345">
    <property type="entry name" value="Rad_response_metalloprotease"/>
</dbReference>
<gene>
    <name evidence="2" type="ORF">HXZ27_02165</name>
</gene>
<dbReference type="AlphaFoldDB" id="A0A7H8XDV2"/>
<protein>
    <submittedName>
        <fullName evidence="2">ImmA/IrrE family metallo-endopeptidase</fullName>
    </submittedName>
</protein>
<accession>A0A7H8XDV2</accession>
<dbReference type="Gene3D" id="1.10.10.2910">
    <property type="match status" value="1"/>
</dbReference>
<evidence type="ECO:0000259" key="1">
    <source>
        <dbReference type="Pfam" id="PF06114"/>
    </source>
</evidence>
<sequence>MSLEEAASKLAQPIAKIEAWEQGVAAPTMAQLRKMSEVYKRPLAVFFLDAPPRGFDALHDFRRLPATTSEDWTAPLHFEYRRAQDQRESAVEISRRMGEQIPNSWKPASSVQADDAERLGSIMRSALGVTLKEQGTWNEKYRALGGWIRALEDNGVLVIQTEKISVEEMRGFSIYAEEFPVVAVNGGDFVRGKTFSLLHEYAHLALRQSGLCDQENASRPRTPEDRLEAFCNQAAAAALMPAEALLSEVVVGAAPDGDENWESSVLDSLARKYGVSEEAVLRRLLTLNKTTLAYYQRRRREFLAIYERERNQQKEQQKESPGGPGYYRVKARNLGKGFVRLVSHAYAHDAIDTLEAASYLGVKVQHLKRMADEAFGRAA</sequence>
<evidence type="ECO:0000313" key="3">
    <source>
        <dbReference type="Proteomes" id="UP000509335"/>
    </source>
</evidence>
<dbReference type="KEGG" id="mcab:HXZ27_02165"/>
<dbReference type="InterPro" id="IPR010359">
    <property type="entry name" value="IrrE_HExxH"/>
</dbReference>
<reference evidence="2 3" key="1">
    <citation type="submission" date="2020-07" db="EMBL/GenBank/DDBJ databases">
        <title>A bifunctional nitrone conjugated secondary metabolite targeting the ribosome.</title>
        <authorList>
            <person name="Limbrick E.M."/>
            <person name="Graf M."/>
            <person name="Derewacz D.K."/>
            <person name="Nguyen F."/>
            <person name="Spraggins J.M."/>
            <person name="Wieland M."/>
            <person name="Ynigez-Gutierrez A.E."/>
            <person name="Reisman B.J."/>
            <person name="Zinshteyn B."/>
            <person name="McCulloch K."/>
            <person name="Iverson T.M."/>
            <person name="Green R."/>
            <person name="Wilson D.N."/>
            <person name="Bachmann B.O."/>
        </authorList>
    </citation>
    <scope>NUCLEOTIDE SEQUENCE [LARGE SCALE GENOMIC DNA]</scope>
    <source>
        <strain evidence="3">aurantiaca</strain>
    </source>
</reference>
<dbReference type="Proteomes" id="UP000509335">
    <property type="component" value="Chromosome"/>
</dbReference>
<dbReference type="EMBL" id="CP058322">
    <property type="protein sequence ID" value="QLD23186.1"/>
    <property type="molecule type" value="Genomic_DNA"/>
</dbReference>
<evidence type="ECO:0000313" key="2">
    <source>
        <dbReference type="EMBL" id="QLD23186.1"/>
    </source>
</evidence>
<feature type="domain" description="IrrE N-terminal-like" evidence="1">
    <location>
        <begin position="159"/>
        <end position="284"/>
    </location>
</feature>
<dbReference type="PANTHER" id="PTHR43236:SF2">
    <property type="entry name" value="BLL0069 PROTEIN"/>
    <property type="match status" value="1"/>
</dbReference>
<proteinExistence type="predicted"/>
<dbReference type="Pfam" id="PF06114">
    <property type="entry name" value="Peptidase_M78"/>
    <property type="match status" value="1"/>
</dbReference>
<name>A0A7H8XDV2_9ACTN</name>